<accession>A0A6S6Z187</accession>
<evidence type="ECO:0000256" key="2">
    <source>
        <dbReference type="ARBA" id="ARBA00022803"/>
    </source>
</evidence>
<dbReference type="RefSeq" id="WP_254600388.1">
    <property type="nucleotide sequence ID" value="NZ_CADIJQ010000001.1"/>
</dbReference>
<dbReference type="PANTHER" id="PTHR45586:SF1">
    <property type="entry name" value="LIPOPOLYSACCHARIDE ASSEMBLY PROTEIN B"/>
    <property type="match status" value="1"/>
</dbReference>
<evidence type="ECO:0000313" key="5">
    <source>
        <dbReference type="Proteomes" id="UP000494269"/>
    </source>
</evidence>
<feature type="repeat" description="TPR" evidence="3">
    <location>
        <begin position="150"/>
        <end position="183"/>
    </location>
</feature>
<organism evidence="4 5">
    <name type="scientific">Achromobacter kerstersii</name>
    <dbReference type="NCBI Taxonomy" id="1353890"/>
    <lineage>
        <taxon>Bacteria</taxon>
        <taxon>Pseudomonadati</taxon>
        <taxon>Pseudomonadota</taxon>
        <taxon>Betaproteobacteria</taxon>
        <taxon>Burkholderiales</taxon>
        <taxon>Alcaligenaceae</taxon>
        <taxon>Achromobacter</taxon>
    </lineage>
</organism>
<dbReference type="InterPro" id="IPR051012">
    <property type="entry name" value="CellSynth/LPSAsmb/PSIAsmb"/>
</dbReference>
<dbReference type="Gene3D" id="3.40.50.2000">
    <property type="entry name" value="Glycogen Phosphorylase B"/>
    <property type="match status" value="1"/>
</dbReference>
<dbReference type="PROSITE" id="PS50005">
    <property type="entry name" value="TPR"/>
    <property type="match status" value="3"/>
</dbReference>
<keyword evidence="2 3" id="KW-0802">TPR repeat</keyword>
<feature type="repeat" description="TPR" evidence="3">
    <location>
        <begin position="116"/>
        <end position="149"/>
    </location>
</feature>
<dbReference type="InterPro" id="IPR011990">
    <property type="entry name" value="TPR-like_helical_dom_sf"/>
</dbReference>
<dbReference type="Pfam" id="PF13424">
    <property type="entry name" value="TPR_12"/>
    <property type="match status" value="1"/>
</dbReference>
<dbReference type="Gene3D" id="1.25.40.10">
    <property type="entry name" value="Tetratricopeptide repeat domain"/>
    <property type="match status" value="4"/>
</dbReference>
<dbReference type="Pfam" id="PF13181">
    <property type="entry name" value="TPR_8"/>
    <property type="match status" value="1"/>
</dbReference>
<keyword evidence="1" id="KW-0677">Repeat</keyword>
<evidence type="ECO:0000313" key="4">
    <source>
        <dbReference type="EMBL" id="CAB3654995.1"/>
    </source>
</evidence>
<evidence type="ECO:0000256" key="3">
    <source>
        <dbReference type="PROSITE-ProRule" id="PRU00339"/>
    </source>
</evidence>
<sequence>MGNNHSPATPALTVSTALTQAYAHWHAGQAAHAEQLCLRVLETVPDQPGARHLLGLIAHAYGHQDMAIEHLRAACRSPLAPAMYHSNLAEMCRQRGWLGDAESAARRAVALEPQLAEGWNNLGIILQEAGQLAASLECLQRVAVLLPDSPETHNNLGNTCLLLGDTAQALLHYGRALALNPDHAQTLCNQSLALSNQGRHDEALSAIRRAIDIDPLTPLAHQNLARIEQARAAKGAAGAREVSATAANAHAASVQAHALRTQGHVDEARKLLERAVRDTPSDTSLRFDLAELLLLQGDFDAGWREYRFRYRMAHTAMQARHVQKPRWEGQPIAGQTLLIHDEQGFGDTFQFLRLVAWARERSGARIILDVNADCHALAERSGGFDQIIRAGTIPPPFDVHCELMSLPMALGLRLGDLPIRTSYLHADPQRVEQWRKRLAHLPRPWVGLVWAGRPSHPNDAQRSLALADLAPLAQAGVSFIGLQKGAAADSAAAPPAGMTMLSLGHDLGSFDDTAALITLLDVLVSVDSSPAHLAGALGCPVWVLLPFAPDWRWLLGRNDSPWYPSMRLFRQPAPGQWGPVLTDVAAALSALAPR</sequence>
<proteinExistence type="predicted"/>
<dbReference type="SUPFAM" id="SSF53756">
    <property type="entry name" value="UDP-Glycosyltransferase/glycogen phosphorylase"/>
    <property type="match status" value="1"/>
</dbReference>
<protein>
    <submittedName>
        <fullName evidence="4">Photosystem I assembly protein Ycf3</fullName>
    </submittedName>
</protein>
<dbReference type="Pfam" id="PF13432">
    <property type="entry name" value="TPR_16"/>
    <property type="match status" value="1"/>
</dbReference>
<gene>
    <name evidence="4" type="primary">ycf3</name>
    <name evidence="4" type="ORF">LMG3441_00247</name>
</gene>
<dbReference type="SMART" id="SM00028">
    <property type="entry name" value="TPR"/>
    <property type="match status" value="6"/>
</dbReference>
<keyword evidence="5" id="KW-1185">Reference proteome</keyword>
<name>A0A6S6Z187_9BURK</name>
<dbReference type="Proteomes" id="UP000494269">
    <property type="component" value="Unassembled WGS sequence"/>
</dbReference>
<evidence type="ECO:0000256" key="1">
    <source>
        <dbReference type="ARBA" id="ARBA00022737"/>
    </source>
</evidence>
<feature type="repeat" description="TPR" evidence="3">
    <location>
        <begin position="184"/>
        <end position="217"/>
    </location>
</feature>
<dbReference type="PANTHER" id="PTHR45586">
    <property type="entry name" value="TPR REPEAT-CONTAINING PROTEIN PA4667"/>
    <property type="match status" value="1"/>
</dbReference>
<dbReference type="AlphaFoldDB" id="A0A6S6Z187"/>
<dbReference type="SUPFAM" id="SSF48452">
    <property type="entry name" value="TPR-like"/>
    <property type="match status" value="2"/>
</dbReference>
<dbReference type="InterPro" id="IPR019734">
    <property type="entry name" value="TPR_rpt"/>
</dbReference>
<dbReference type="EMBL" id="CADIJQ010000001">
    <property type="protein sequence ID" value="CAB3654995.1"/>
    <property type="molecule type" value="Genomic_DNA"/>
</dbReference>
<reference evidence="4 5" key="1">
    <citation type="submission" date="2020-04" db="EMBL/GenBank/DDBJ databases">
        <authorList>
            <person name="De Canck E."/>
        </authorList>
    </citation>
    <scope>NUCLEOTIDE SEQUENCE [LARGE SCALE GENOMIC DNA]</scope>
    <source>
        <strain evidence="4 5">LMG 3441</strain>
    </source>
</reference>